<evidence type="ECO:0000256" key="1">
    <source>
        <dbReference type="SAM" id="MobiDB-lite"/>
    </source>
</evidence>
<accession>A0AAV7UD87</accession>
<evidence type="ECO:0000313" key="3">
    <source>
        <dbReference type="Proteomes" id="UP001066276"/>
    </source>
</evidence>
<feature type="region of interest" description="Disordered" evidence="1">
    <location>
        <begin position="89"/>
        <end position="119"/>
    </location>
</feature>
<dbReference type="AlphaFoldDB" id="A0AAV7UD87"/>
<proteinExistence type="predicted"/>
<name>A0AAV7UD87_PLEWA</name>
<organism evidence="2 3">
    <name type="scientific">Pleurodeles waltl</name>
    <name type="common">Iberian ribbed newt</name>
    <dbReference type="NCBI Taxonomy" id="8319"/>
    <lineage>
        <taxon>Eukaryota</taxon>
        <taxon>Metazoa</taxon>
        <taxon>Chordata</taxon>
        <taxon>Craniata</taxon>
        <taxon>Vertebrata</taxon>
        <taxon>Euteleostomi</taxon>
        <taxon>Amphibia</taxon>
        <taxon>Batrachia</taxon>
        <taxon>Caudata</taxon>
        <taxon>Salamandroidea</taxon>
        <taxon>Salamandridae</taxon>
        <taxon>Pleurodelinae</taxon>
        <taxon>Pleurodeles</taxon>
    </lineage>
</organism>
<dbReference type="EMBL" id="JANPWB010000005">
    <property type="protein sequence ID" value="KAJ1186486.1"/>
    <property type="molecule type" value="Genomic_DNA"/>
</dbReference>
<reference evidence="2" key="1">
    <citation type="journal article" date="2022" name="bioRxiv">
        <title>Sequencing and chromosome-scale assembly of the giantPleurodeles waltlgenome.</title>
        <authorList>
            <person name="Brown T."/>
            <person name="Elewa A."/>
            <person name="Iarovenko S."/>
            <person name="Subramanian E."/>
            <person name="Araus A.J."/>
            <person name="Petzold A."/>
            <person name="Susuki M."/>
            <person name="Suzuki K.-i.T."/>
            <person name="Hayashi T."/>
            <person name="Toyoda A."/>
            <person name="Oliveira C."/>
            <person name="Osipova E."/>
            <person name="Leigh N.D."/>
            <person name="Simon A."/>
            <person name="Yun M.H."/>
        </authorList>
    </citation>
    <scope>NUCLEOTIDE SEQUENCE</scope>
    <source>
        <strain evidence="2">20211129_DDA</strain>
        <tissue evidence="2">Liver</tissue>
    </source>
</reference>
<keyword evidence="3" id="KW-1185">Reference proteome</keyword>
<evidence type="ECO:0000313" key="2">
    <source>
        <dbReference type="EMBL" id="KAJ1186486.1"/>
    </source>
</evidence>
<sequence>MQRNPHTGDYPARGKDCSSCGKLSHLSKVCHSSLKQSLTRPKAAVQAVGSHPAAHTKSDMDDDEQEVLIQTTPRTEKWILQLKEVNITNENRQGAQNPADFLSHHAQPATPSEQKKPRA</sequence>
<gene>
    <name evidence="2" type="ORF">NDU88_003267</name>
</gene>
<protein>
    <submittedName>
        <fullName evidence="2">Uncharacterized protein</fullName>
    </submittedName>
</protein>
<comment type="caution">
    <text evidence="2">The sequence shown here is derived from an EMBL/GenBank/DDBJ whole genome shotgun (WGS) entry which is preliminary data.</text>
</comment>
<dbReference type="Proteomes" id="UP001066276">
    <property type="component" value="Chromosome 3_1"/>
</dbReference>